<dbReference type="Gene3D" id="2.40.50.100">
    <property type="match status" value="1"/>
</dbReference>
<dbReference type="OrthoDB" id="9805770at2"/>
<dbReference type="PANTHER" id="PTHR43178:SF5">
    <property type="entry name" value="LIPOAMIDE ACYLTRANSFERASE COMPONENT OF BRANCHED-CHAIN ALPHA-KETO ACID DEHYDROGENASE COMPLEX, MITOCHONDRIAL"/>
    <property type="match status" value="1"/>
</dbReference>
<protein>
    <recommendedName>
        <fullName evidence="6">Dihydrolipoamide acetyltransferase component of pyruvate dehydrogenase complex</fullName>
        <ecNumber evidence="6">2.3.1.-</ecNumber>
    </recommendedName>
</protein>
<proteinExistence type="inferred from homology"/>
<dbReference type="InterPro" id="IPR023213">
    <property type="entry name" value="CAT-like_dom_sf"/>
</dbReference>
<feature type="compositionally biased region" description="Low complexity" evidence="7">
    <location>
        <begin position="158"/>
        <end position="170"/>
    </location>
</feature>
<dbReference type="Proteomes" id="UP000270299">
    <property type="component" value="Unassembled WGS sequence"/>
</dbReference>
<dbReference type="FunFam" id="3.30.559.10:FF:000007">
    <property type="entry name" value="Dihydrolipoamide acetyltransferase component of pyruvate dehydrogenase complex"/>
    <property type="match status" value="1"/>
</dbReference>
<dbReference type="InterPro" id="IPR001078">
    <property type="entry name" value="2-oxoacid_DH_actylTfrase"/>
</dbReference>
<keyword evidence="5 6" id="KW-0012">Acyltransferase</keyword>
<feature type="region of interest" description="Disordered" evidence="7">
    <location>
        <begin position="132"/>
        <end position="201"/>
    </location>
</feature>
<evidence type="ECO:0000256" key="4">
    <source>
        <dbReference type="ARBA" id="ARBA00022823"/>
    </source>
</evidence>
<dbReference type="SUPFAM" id="SSF52777">
    <property type="entry name" value="CoA-dependent acyltransferases"/>
    <property type="match status" value="1"/>
</dbReference>
<accession>A0A3L6ZPC1</accession>
<dbReference type="GO" id="GO:0016407">
    <property type="term" value="F:acetyltransferase activity"/>
    <property type="evidence" value="ECO:0007669"/>
    <property type="project" value="TreeGrafter"/>
</dbReference>
<dbReference type="RefSeq" id="WP_121673420.1">
    <property type="nucleotide sequence ID" value="NZ_BMXM01000008.1"/>
</dbReference>
<dbReference type="CDD" id="cd06849">
    <property type="entry name" value="lipoyl_domain"/>
    <property type="match status" value="1"/>
</dbReference>
<evidence type="ECO:0000313" key="11">
    <source>
        <dbReference type="Proteomes" id="UP000270299"/>
    </source>
</evidence>
<evidence type="ECO:0000256" key="6">
    <source>
        <dbReference type="RuleBase" id="RU003423"/>
    </source>
</evidence>
<dbReference type="Gene3D" id="3.30.559.10">
    <property type="entry name" value="Chloramphenicol acetyltransferase-like domain"/>
    <property type="match status" value="1"/>
</dbReference>
<dbReference type="Pfam" id="PF02817">
    <property type="entry name" value="E3_binding"/>
    <property type="match status" value="1"/>
</dbReference>
<evidence type="ECO:0000256" key="3">
    <source>
        <dbReference type="ARBA" id="ARBA00022679"/>
    </source>
</evidence>
<dbReference type="Pfam" id="PF00364">
    <property type="entry name" value="Biotin_lipoyl"/>
    <property type="match status" value="1"/>
</dbReference>
<name>A0A3L6ZPC1_9MICO</name>
<evidence type="ECO:0000313" key="10">
    <source>
        <dbReference type="EMBL" id="RLP69794.1"/>
    </source>
</evidence>
<keyword evidence="11" id="KW-1185">Reference proteome</keyword>
<comment type="caution">
    <text evidence="10">The sequence shown here is derived from an EMBL/GenBank/DDBJ whole genome shotgun (WGS) entry which is preliminary data.</text>
</comment>
<feature type="domain" description="Peripheral subunit-binding (PSBD)" evidence="9">
    <location>
        <begin position="192"/>
        <end position="229"/>
    </location>
</feature>
<sequence>MSTKQFALPDLGEGLTESEIVEWKVAVGDTVTLNQVIAEVETAKALVELPSPFAGVVSKLFADEGSTVQVGEPIVEFDIGGDAAPASAASAPQATPASESAADAAADGVPAQLDGQLAPAVPERQSVLVGYGPRVEGGARPTRRARSWAAEPEEPAEPAESAEPGEDAPASGAPQPEQVGELSSAHAPERPRSTPPVRKLAHDLGVDLRAVTGTGDEGLITRDDVRREADARQEASVLDAGAGTGPSAESAEAAGDAGRDVRIPIRGVRKATATAVAASAFTAPHVTEFLTVDVTAGMDLVRSLAASPEYAGKRITILTLVAKALLLAAKRTPEVNSQWDEEAQEIVQFGSVNLGIAAATGRGLIVPNIKRADALSLADLSGAIADLVGSARSGSTSPRDLTGGTLTITNVGVFGVDAGTPILNPGEAVILAMGAVRRMPWEHRGDIALREVMTLSLSFDHRLVDGEQGSRFLVDIGTILRDPGMVLTMV</sequence>
<dbReference type="SUPFAM" id="SSF51230">
    <property type="entry name" value="Single hybrid motif"/>
    <property type="match status" value="1"/>
</dbReference>
<dbReference type="GO" id="GO:0031405">
    <property type="term" value="F:lipoic acid binding"/>
    <property type="evidence" value="ECO:0007669"/>
    <property type="project" value="TreeGrafter"/>
</dbReference>
<evidence type="ECO:0000256" key="1">
    <source>
        <dbReference type="ARBA" id="ARBA00001938"/>
    </source>
</evidence>
<reference evidence="10 11" key="1">
    <citation type="submission" date="2018-10" db="EMBL/GenBank/DDBJ databases">
        <authorList>
            <person name="Li J."/>
        </authorList>
    </citation>
    <scope>NUCLEOTIDE SEQUENCE [LARGE SCALE GENOMIC DNA]</scope>
    <source>
        <strain evidence="10 11">CCTCC AB209002</strain>
    </source>
</reference>
<dbReference type="EMBL" id="RCUV01000012">
    <property type="protein sequence ID" value="RLP69794.1"/>
    <property type="molecule type" value="Genomic_DNA"/>
</dbReference>
<dbReference type="GO" id="GO:0005737">
    <property type="term" value="C:cytoplasm"/>
    <property type="evidence" value="ECO:0007669"/>
    <property type="project" value="TreeGrafter"/>
</dbReference>
<dbReference type="PANTHER" id="PTHR43178">
    <property type="entry name" value="DIHYDROLIPOAMIDE ACETYLTRANSFERASE COMPONENT OF PYRUVATE DEHYDROGENASE COMPLEX"/>
    <property type="match status" value="1"/>
</dbReference>
<dbReference type="InterPro" id="IPR036625">
    <property type="entry name" value="E3-bd_dom_sf"/>
</dbReference>
<dbReference type="InterPro" id="IPR050743">
    <property type="entry name" value="2-oxoacid_DH_E2_comp"/>
</dbReference>
<keyword evidence="3 6" id="KW-0808">Transferase</keyword>
<comment type="cofactor">
    <cofactor evidence="1 6">
        <name>(R)-lipoate</name>
        <dbReference type="ChEBI" id="CHEBI:83088"/>
    </cofactor>
</comment>
<dbReference type="PROSITE" id="PS50968">
    <property type="entry name" value="BIOTINYL_LIPOYL"/>
    <property type="match status" value="1"/>
</dbReference>
<comment type="similarity">
    <text evidence="2 6">Belongs to the 2-oxoacid dehydrogenase family.</text>
</comment>
<feature type="region of interest" description="Disordered" evidence="7">
    <location>
        <begin position="230"/>
        <end position="257"/>
    </location>
</feature>
<gene>
    <name evidence="10" type="ORF">D9V29_11250</name>
</gene>
<feature type="region of interest" description="Disordered" evidence="7">
    <location>
        <begin position="84"/>
        <end position="107"/>
    </location>
</feature>
<organism evidence="10 11">
    <name type="scientific">Mycetocola manganoxydans</name>
    <dbReference type="NCBI Taxonomy" id="699879"/>
    <lineage>
        <taxon>Bacteria</taxon>
        <taxon>Bacillati</taxon>
        <taxon>Actinomycetota</taxon>
        <taxon>Actinomycetes</taxon>
        <taxon>Micrococcales</taxon>
        <taxon>Microbacteriaceae</taxon>
        <taxon>Mycetocola</taxon>
    </lineage>
</organism>
<keyword evidence="4 6" id="KW-0450">Lipoyl</keyword>
<dbReference type="EC" id="2.3.1.-" evidence="6"/>
<evidence type="ECO:0000256" key="7">
    <source>
        <dbReference type="SAM" id="MobiDB-lite"/>
    </source>
</evidence>
<dbReference type="Gene3D" id="4.10.320.10">
    <property type="entry name" value="E3-binding domain"/>
    <property type="match status" value="1"/>
</dbReference>
<dbReference type="InterPro" id="IPR004167">
    <property type="entry name" value="PSBD"/>
</dbReference>
<evidence type="ECO:0000259" key="9">
    <source>
        <dbReference type="PROSITE" id="PS51826"/>
    </source>
</evidence>
<dbReference type="InterPro" id="IPR011053">
    <property type="entry name" value="Single_hybrid_motif"/>
</dbReference>
<evidence type="ECO:0000259" key="8">
    <source>
        <dbReference type="PROSITE" id="PS50968"/>
    </source>
</evidence>
<feature type="domain" description="Lipoyl-binding" evidence="8">
    <location>
        <begin position="3"/>
        <end position="78"/>
    </location>
</feature>
<dbReference type="PROSITE" id="PS51826">
    <property type="entry name" value="PSBD"/>
    <property type="match status" value="1"/>
</dbReference>
<dbReference type="Pfam" id="PF00198">
    <property type="entry name" value="2-oxoacid_dh"/>
    <property type="match status" value="1"/>
</dbReference>
<dbReference type="SUPFAM" id="SSF47005">
    <property type="entry name" value="Peripheral subunit-binding domain of 2-oxo acid dehydrogenase complex"/>
    <property type="match status" value="1"/>
</dbReference>
<dbReference type="InterPro" id="IPR000089">
    <property type="entry name" value="Biotin_lipoyl"/>
</dbReference>
<dbReference type="AlphaFoldDB" id="A0A3L6ZPC1"/>
<evidence type="ECO:0000256" key="2">
    <source>
        <dbReference type="ARBA" id="ARBA00007317"/>
    </source>
</evidence>
<evidence type="ECO:0000256" key="5">
    <source>
        <dbReference type="ARBA" id="ARBA00023315"/>
    </source>
</evidence>
<feature type="compositionally biased region" description="Low complexity" evidence="7">
    <location>
        <begin position="245"/>
        <end position="256"/>
    </location>
</feature>